<organism evidence="3 4">
    <name type="scientific">Riccia fluitans</name>
    <dbReference type="NCBI Taxonomy" id="41844"/>
    <lineage>
        <taxon>Eukaryota</taxon>
        <taxon>Viridiplantae</taxon>
        <taxon>Streptophyta</taxon>
        <taxon>Embryophyta</taxon>
        <taxon>Marchantiophyta</taxon>
        <taxon>Marchantiopsida</taxon>
        <taxon>Marchantiidae</taxon>
        <taxon>Marchantiales</taxon>
        <taxon>Ricciaceae</taxon>
        <taxon>Riccia</taxon>
    </lineage>
</organism>
<feature type="region of interest" description="Disordered" evidence="1">
    <location>
        <begin position="52"/>
        <end position="97"/>
    </location>
</feature>
<dbReference type="InterPro" id="IPR054424">
    <property type="entry name" value="Replitron_HUH"/>
</dbReference>
<accession>A0ABD1ZEB0</accession>
<proteinExistence type="predicted"/>
<evidence type="ECO:0000313" key="4">
    <source>
        <dbReference type="Proteomes" id="UP001605036"/>
    </source>
</evidence>
<name>A0ABD1ZEB0_9MARC</name>
<evidence type="ECO:0000256" key="1">
    <source>
        <dbReference type="SAM" id="MobiDB-lite"/>
    </source>
</evidence>
<dbReference type="AlphaFoldDB" id="A0ABD1ZEB0"/>
<protein>
    <recommendedName>
        <fullName evidence="2">Replitron HUH endonuclease domain-containing protein</fullName>
    </recommendedName>
</protein>
<evidence type="ECO:0000313" key="3">
    <source>
        <dbReference type="EMBL" id="KAL2649331.1"/>
    </source>
</evidence>
<comment type="caution">
    <text evidence="3">The sequence shown here is derived from an EMBL/GenBank/DDBJ whole genome shotgun (WGS) entry which is preliminary data.</text>
</comment>
<reference evidence="3 4" key="1">
    <citation type="submission" date="2024-09" db="EMBL/GenBank/DDBJ databases">
        <title>Chromosome-scale assembly of Riccia fluitans.</title>
        <authorList>
            <person name="Paukszto L."/>
            <person name="Sawicki J."/>
            <person name="Karawczyk K."/>
            <person name="Piernik-Szablinska J."/>
            <person name="Szczecinska M."/>
            <person name="Mazdziarz M."/>
        </authorList>
    </citation>
    <scope>NUCLEOTIDE SEQUENCE [LARGE SCALE GENOMIC DNA]</scope>
    <source>
        <strain evidence="3">Rf_01</strain>
        <tissue evidence="3">Aerial parts of the thallus</tissue>
    </source>
</reference>
<keyword evidence="4" id="KW-1185">Reference proteome</keyword>
<dbReference type="Proteomes" id="UP001605036">
    <property type="component" value="Unassembled WGS sequence"/>
</dbReference>
<sequence>MKCTLLHISKEENKLQEVDLRLSQDVCIYKEVFKNEESCFCGFGKQKHAAESSSKEANCPKTSQTPITQTKTSKPPMVKQQKLEEKTHEPKKRRVPPKQMDVSITIRILEADVSGETFERLAQYINENAMMAIITLEKGDEYLLLHIQGMLSIRTSSIQSLKADLRTVVGWDDNMPIGTSVCIKALKDRGMHIVIGIIGYCLKDENEENFRIYTKNISKQQKEDGQRRHIIYDTSKYKNKVELTPTNVVARAIQYRKYFCKNPILFSFQACIRQMVSLRQYLPSPKWLMVNPICRKCAERLWKANEEPALSNEQNPTKNNETHADIIVNTTANENENGNFSSKDIEELLATKDENAATNAHNQSMTSTADEDEIPIVQIDKAKSRNMEWIYARCNPPSTQKSLIRPPLTGRNIHTIQLDNVTAIDTEIVDR</sequence>
<evidence type="ECO:0000259" key="2">
    <source>
        <dbReference type="Pfam" id="PF21859"/>
    </source>
</evidence>
<dbReference type="EMBL" id="JBHFFA010000001">
    <property type="protein sequence ID" value="KAL2649331.1"/>
    <property type="molecule type" value="Genomic_DNA"/>
</dbReference>
<feature type="compositionally biased region" description="Polar residues" evidence="1">
    <location>
        <begin position="55"/>
        <end position="73"/>
    </location>
</feature>
<feature type="domain" description="Replitron HUH endonuclease" evidence="2">
    <location>
        <begin position="104"/>
        <end position="226"/>
    </location>
</feature>
<gene>
    <name evidence="3" type="ORF">R1flu_017459</name>
</gene>
<dbReference type="Pfam" id="PF21859">
    <property type="entry name" value="Replitron_HUH"/>
    <property type="match status" value="1"/>
</dbReference>